<dbReference type="PANTHER" id="PTHR21974">
    <property type="entry name" value="RE15880P"/>
    <property type="match status" value="1"/>
</dbReference>
<organism evidence="2">
    <name type="scientific">Timema bartmani</name>
    <dbReference type="NCBI Taxonomy" id="61472"/>
    <lineage>
        <taxon>Eukaryota</taxon>
        <taxon>Metazoa</taxon>
        <taxon>Ecdysozoa</taxon>
        <taxon>Arthropoda</taxon>
        <taxon>Hexapoda</taxon>
        <taxon>Insecta</taxon>
        <taxon>Pterygota</taxon>
        <taxon>Neoptera</taxon>
        <taxon>Polyneoptera</taxon>
        <taxon>Phasmatodea</taxon>
        <taxon>Timematodea</taxon>
        <taxon>Timematoidea</taxon>
        <taxon>Timematidae</taxon>
        <taxon>Timema</taxon>
    </lineage>
</organism>
<reference evidence="2" key="1">
    <citation type="submission" date="2020-11" db="EMBL/GenBank/DDBJ databases">
        <authorList>
            <person name="Tran Van P."/>
        </authorList>
    </citation>
    <scope>NUCLEOTIDE SEQUENCE</scope>
</reference>
<gene>
    <name evidence="2" type="ORF">TBIB3V08_LOCUS3097</name>
</gene>
<dbReference type="GO" id="GO:0005929">
    <property type="term" value="C:cilium"/>
    <property type="evidence" value="ECO:0007669"/>
    <property type="project" value="TreeGrafter"/>
</dbReference>
<evidence type="ECO:0000256" key="1">
    <source>
        <dbReference type="SAM" id="Coils"/>
    </source>
</evidence>
<sequence length="367" mass="41565">MGCASSGMFRKRPQDVMLSPHILDTYIHLEKEIVREEQTAPAPALSHTLGRLDDLAIDLEAAQQRLSRFTRMPSGARDESLREVLIDLGVEKSPDVAAEHEEFIANINRQVLAQNEVDILSRRLEEAEEEVKMLTSKVNFLQGLYQQQDTLLGELFGEAYGSQEEKKLEDELDRLRSYRDTLAGGALDWREASTCVQGGVELLDRAVQVCKQLASQNAESRFHLATEARNCLQEAALSVQMAQALLPGVQFPYCSAREITTVLQAVVYMFTDIHIPDRLSHANRCYMTFWERTKALHKWINQTIETSLSKDLADVNQKMDEVNIKLRRIRVGLVRNQMDEEDVEAYEAAARKQSHASLFIDSAEGEN</sequence>
<keyword evidence="1" id="KW-0175">Coiled coil</keyword>
<proteinExistence type="predicted"/>
<dbReference type="EMBL" id="OD565029">
    <property type="protein sequence ID" value="CAD7440598.1"/>
    <property type="molecule type" value="Genomic_DNA"/>
</dbReference>
<evidence type="ECO:0000313" key="2">
    <source>
        <dbReference type="EMBL" id="CAD7440598.1"/>
    </source>
</evidence>
<protein>
    <submittedName>
        <fullName evidence="2">Uncharacterized protein</fullName>
    </submittedName>
</protein>
<feature type="coiled-coil region" evidence="1">
    <location>
        <begin position="110"/>
        <end position="144"/>
    </location>
</feature>
<dbReference type="PANTHER" id="PTHR21974:SF2">
    <property type="entry name" value="RE15880P"/>
    <property type="match status" value="1"/>
</dbReference>
<dbReference type="AlphaFoldDB" id="A0A7R9HYU8"/>
<name>A0A7R9HYU8_9NEOP</name>
<accession>A0A7R9HYU8</accession>